<sequence>MSEDSINKGWKLDQWVKKDQYLWGFPYPEAPGGQCTSSRKYCYPHLTKNGTPRWGDLDNWIKTKMFESANYTWGTNINPKVWTGIGGSKGQDRLTWGDIVNKVLIEIEGQSTSQSNNPRGSITWDREEWASALGAEQAKEKAMDKFEEGKRMLLVIMCIITGLIEGKERNNQIFNRRGRVCSLIDTGLEFKKSHWDQWTENKENIRGTKEHPCSKTHGTDGCQLAGLALILSVYKAMAKICKDCGPYRLTYWIRADEEEHEDNRIEFCSKIEDTTSCDNSQAEPKGAGVIIIRHKKMEAVTRQAVFKSSVLLYEAMKANSNIDVGAGDLVQVPGRQNNSVETSDASGDDDHSPVTTAESNLTSKCCDSTMISNQDSLVQEDEVSKVVTKSESDVQPNIAESLSNHKADDSTDDSQGAWDDSPPRGGVGQDEEKGPKESGSGMSNEGVIWGLGWGWGLIIGLAGVLCLAVGSGYGLWRVFSRGRGRRKSQLPSGRGDTYGVAYG</sequence>
<evidence type="ECO:0000313" key="3">
    <source>
        <dbReference type="EMBL" id="EUD64014.1"/>
    </source>
</evidence>
<feature type="compositionally biased region" description="Polar residues" evidence="1">
    <location>
        <begin position="393"/>
        <end position="402"/>
    </location>
</feature>
<dbReference type="Proteomes" id="UP000030640">
    <property type="component" value="Unassembled WGS sequence"/>
</dbReference>
<accession>W7A4J9</accession>
<feature type="transmembrane region" description="Helical" evidence="2">
    <location>
        <begin position="453"/>
        <end position="476"/>
    </location>
</feature>
<evidence type="ECO:0000256" key="1">
    <source>
        <dbReference type="SAM" id="MobiDB-lite"/>
    </source>
</evidence>
<reference evidence="3 4" key="1">
    <citation type="submission" date="2013-02" db="EMBL/GenBank/DDBJ databases">
        <title>The Genome Sequence of Plasmodium inui San Antonio 1.</title>
        <authorList>
            <consortium name="The Broad Institute Genome Sequencing Platform"/>
            <consortium name="The Broad Institute Genome Sequencing Center for Infectious Disease"/>
            <person name="Neafsey D."/>
            <person name="Cheeseman I."/>
            <person name="Volkman S."/>
            <person name="Adams J."/>
            <person name="Walker B."/>
            <person name="Young S.K."/>
            <person name="Zeng Q."/>
            <person name="Gargeya S."/>
            <person name="Fitzgerald M."/>
            <person name="Haas B."/>
            <person name="Abouelleil A."/>
            <person name="Alvarado L."/>
            <person name="Arachchi H.M."/>
            <person name="Berlin A.M."/>
            <person name="Chapman S.B."/>
            <person name="Dewar J."/>
            <person name="Goldberg J."/>
            <person name="Griggs A."/>
            <person name="Gujja S."/>
            <person name="Hansen M."/>
            <person name="Howarth C."/>
            <person name="Imamovic A."/>
            <person name="Larimer J."/>
            <person name="McCowan C."/>
            <person name="Murphy C."/>
            <person name="Neiman D."/>
            <person name="Pearson M."/>
            <person name="Priest M."/>
            <person name="Roberts A."/>
            <person name="Saif S."/>
            <person name="Shea T."/>
            <person name="Sisk P."/>
            <person name="Sykes S."/>
            <person name="Wortman J."/>
            <person name="Nusbaum C."/>
            <person name="Birren B."/>
        </authorList>
    </citation>
    <scope>NUCLEOTIDE SEQUENCE [LARGE SCALE GENOMIC DNA]</scope>
    <source>
        <strain evidence="3 4">San Antonio 1</strain>
    </source>
</reference>
<dbReference type="GeneID" id="20040883"/>
<feature type="region of interest" description="Disordered" evidence="1">
    <location>
        <begin position="329"/>
        <end position="361"/>
    </location>
</feature>
<dbReference type="EMBL" id="KI965569">
    <property type="protein sequence ID" value="EUD64014.1"/>
    <property type="molecule type" value="Genomic_DNA"/>
</dbReference>
<dbReference type="AlphaFoldDB" id="W7A4J9"/>
<keyword evidence="2" id="KW-0472">Membrane</keyword>
<proteinExistence type="predicted"/>
<keyword evidence="4" id="KW-1185">Reference proteome</keyword>
<feature type="compositionally biased region" description="Basic and acidic residues" evidence="1">
    <location>
        <begin position="382"/>
        <end position="392"/>
    </location>
</feature>
<feature type="compositionally biased region" description="Polar residues" evidence="1">
    <location>
        <begin position="334"/>
        <end position="345"/>
    </location>
</feature>
<protein>
    <submittedName>
        <fullName evidence="3">Uncharacterized protein</fullName>
    </submittedName>
</protein>
<dbReference type="VEuPathDB" id="PlasmoDB:C922_05609"/>
<organism evidence="3 4">
    <name type="scientific">Plasmodium inui San Antonio 1</name>
    <dbReference type="NCBI Taxonomy" id="1237626"/>
    <lineage>
        <taxon>Eukaryota</taxon>
        <taxon>Sar</taxon>
        <taxon>Alveolata</taxon>
        <taxon>Apicomplexa</taxon>
        <taxon>Aconoidasida</taxon>
        <taxon>Haemosporida</taxon>
        <taxon>Plasmodiidae</taxon>
        <taxon>Plasmodium</taxon>
        <taxon>Plasmodium (Plasmodium)</taxon>
    </lineage>
</organism>
<evidence type="ECO:0000256" key="2">
    <source>
        <dbReference type="SAM" id="Phobius"/>
    </source>
</evidence>
<gene>
    <name evidence="3" type="ORF">C922_05609</name>
</gene>
<keyword evidence="2" id="KW-1133">Transmembrane helix</keyword>
<name>W7A4J9_9APIC</name>
<keyword evidence="2" id="KW-0812">Transmembrane</keyword>
<dbReference type="RefSeq" id="XP_008819402.1">
    <property type="nucleotide sequence ID" value="XM_008821180.1"/>
</dbReference>
<feature type="region of interest" description="Disordered" evidence="1">
    <location>
        <begin position="377"/>
        <end position="442"/>
    </location>
</feature>
<evidence type="ECO:0000313" key="4">
    <source>
        <dbReference type="Proteomes" id="UP000030640"/>
    </source>
</evidence>